<dbReference type="AlphaFoldDB" id="A0A4R6GVW4"/>
<dbReference type="EMBL" id="SNWI01000007">
    <property type="protein sequence ID" value="TDN98884.1"/>
    <property type="molecule type" value="Genomic_DNA"/>
</dbReference>
<protein>
    <submittedName>
        <fullName evidence="1">DUF2971 family protein</fullName>
    </submittedName>
</protein>
<proteinExistence type="predicted"/>
<dbReference type="RefSeq" id="WP_133465623.1">
    <property type="nucleotide sequence ID" value="NZ_SNWI01000007.1"/>
</dbReference>
<dbReference type="Pfam" id="PF11185">
    <property type="entry name" value="DUF2971"/>
    <property type="match status" value="1"/>
</dbReference>
<reference evidence="1 2" key="1">
    <citation type="submission" date="2019-03" db="EMBL/GenBank/DDBJ databases">
        <title>Freshwater and sediment microbial communities from various areas in North America, analyzing microbe dynamics in response to fracking.</title>
        <authorList>
            <person name="Lamendella R."/>
        </authorList>
    </citation>
    <scope>NUCLEOTIDE SEQUENCE [LARGE SCALE GENOMIC DNA]</scope>
    <source>
        <strain evidence="1 2">114D</strain>
    </source>
</reference>
<accession>A0A4R6GVW4</accession>
<evidence type="ECO:0000313" key="2">
    <source>
        <dbReference type="Proteomes" id="UP000294848"/>
    </source>
</evidence>
<dbReference type="OrthoDB" id="1007712at2"/>
<dbReference type="Proteomes" id="UP000294848">
    <property type="component" value="Unassembled WGS sequence"/>
</dbReference>
<dbReference type="InterPro" id="IPR021352">
    <property type="entry name" value="DUF2971"/>
</dbReference>
<evidence type="ECO:0000313" key="1">
    <source>
        <dbReference type="EMBL" id="TDN98884.1"/>
    </source>
</evidence>
<name>A0A4R6GVW4_9BACT</name>
<sequence length="316" mass="36719">MNEEELYRIDLATALNSEISPLDYISKFLRRGNLVYHYTDFNGVIGIIQNQSLFSSNATYLNDYSELEYGNQLISETILKVIKNKDLKGYINLGEKEISLLEKTLTFLKNWSNSNIYVCCFSYNSDLLSQWRGYANNGNGVAIGFSIDELRDSITPKVHNAIVEYNRQKQIKELEEIIAYALDFAIVNHSDYGHTKKEAFKYFPKALVSTLTSLTPRFKNIGFKEEDEYRLIYDPIYHEKYKDKTEHTPTQLFRTNGKHLIPYVELKPKKDKFPIRELVIGPSMHKDRIKNGLRELLENNGYTDVKITYSKIPFVS</sequence>
<gene>
    <name evidence="1" type="ORF">DET52_10711</name>
</gene>
<comment type="caution">
    <text evidence="1">The sequence shown here is derived from an EMBL/GenBank/DDBJ whole genome shotgun (WGS) entry which is preliminary data.</text>
</comment>
<organism evidence="1 2">
    <name type="scientific">Sunxiuqinia elliptica</name>
    <dbReference type="NCBI Taxonomy" id="655355"/>
    <lineage>
        <taxon>Bacteria</taxon>
        <taxon>Pseudomonadati</taxon>
        <taxon>Bacteroidota</taxon>
        <taxon>Bacteroidia</taxon>
        <taxon>Marinilabiliales</taxon>
        <taxon>Prolixibacteraceae</taxon>
        <taxon>Sunxiuqinia</taxon>
    </lineage>
</organism>